<dbReference type="Pfam" id="PF12770">
    <property type="entry name" value="CHAT"/>
    <property type="match status" value="1"/>
</dbReference>
<sequence length="216" mass="24291">MTLVAEQLSFHLHHMFNESTEDKSPQIHQLTIQWDNVVSPICLLPDFCWFLLPPLFSDLQKAAKGGPVVILNASKYSCDALFITSAQDSIHIPLGKIIRSHWQNLEFAFLSACHTTVGDESSPNEAIHLAAAMQFSRFHGVIGSMWSINDGVAHQSHSTLRSSNAAWTASQNLYTSAEVENLIGYIPRIMYIYILVFDKFLTPQYQPQVIDSLKTR</sequence>
<dbReference type="OrthoDB" id="9991317at2759"/>
<proteinExistence type="predicted"/>
<reference evidence="2" key="1">
    <citation type="journal article" date="2020" name="New Phytol.">
        <title>Comparative genomics reveals dynamic genome evolution in host specialist ectomycorrhizal fungi.</title>
        <authorList>
            <person name="Lofgren L.A."/>
            <person name="Nguyen N.H."/>
            <person name="Vilgalys R."/>
            <person name="Ruytinx J."/>
            <person name="Liao H.L."/>
            <person name="Branco S."/>
            <person name="Kuo A."/>
            <person name="LaButti K."/>
            <person name="Lipzen A."/>
            <person name="Andreopoulos W."/>
            <person name="Pangilinan J."/>
            <person name="Riley R."/>
            <person name="Hundley H."/>
            <person name="Na H."/>
            <person name="Barry K."/>
            <person name="Grigoriev I.V."/>
            <person name="Stajich J.E."/>
            <person name="Kennedy P.G."/>
        </authorList>
    </citation>
    <scope>NUCLEOTIDE SEQUENCE</scope>
    <source>
        <strain evidence="2">MN1</strain>
    </source>
</reference>
<dbReference type="AlphaFoldDB" id="A0A9P7E7U9"/>
<evidence type="ECO:0000259" key="1">
    <source>
        <dbReference type="Pfam" id="PF12770"/>
    </source>
</evidence>
<dbReference type="RefSeq" id="XP_041191457.1">
    <property type="nucleotide sequence ID" value="XM_041336108.1"/>
</dbReference>
<dbReference type="GeneID" id="64630125"/>
<keyword evidence="3" id="KW-1185">Reference proteome</keyword>
<name>A0A9P7E7U9_9AGAM</name>
<organism evidence="2 3">
    <name type="scientific">Suillus subaureus</name>
    <dbReference type="NCBI Taxonomy" id="48587"/>
    <lineage>
        <taxon>Eukaryota</taxon>
        <taxon>Fungi</taxon>
        <taxon>Dikarya</taxon>
        <taxon>Basidiomycota</taxon>
        <taxon>Agaricomycotina</taxon>
        <taxon>Agaricomycetes</taxon>
        <taxon>Agaricomycetidae</taxon>
        <taxon>Boletales</taxon>
        <taxon>Suillineae</taxon>
        <taxon>Suillaceae</taxon>
        <taxon>Suillus</taxon>
    </lineage>
</organism>
<feature type="domain" description="CHAT" evidence="1">
    <location>
        <begin position="97"/>
        <end position="154"/>
    </location>
</feature>
<dbReference type="EMBL" id="JABBWG010000023">
    <property type="protein sequence ID" value="KAG1813696.1"/>
    <property type="molecule type" value="Genomic_DNA"/>
</dbReference>
<accession>A0A9P7E7U9</accession>
<protein>
    <recommendedName>
        <fullName evidence="1">CHAT domain-containing protein</fullName>
    </recommendedName>
</protein>
<evidence type="ECO:0000313" key="3">
    <source>
        <dbReference type="Proteomes" id="UP000807769"/>
    </source>
</evidence>
<evidence type="ECO:0000313" key="2">
    <source>
        <dbReference type="EMBL" id="KAG1813696.1"/>
    </source>
</evidence>
<dbReference type="InterPro" id="IPR024983">
    <property type="entry name" value="CHAT_dom"/>
</dbReference>
<gene>
    <name evidence="2" type="ORF">BJ212DRAFT_1366614</name>
</gene>
<dbReference type="Proteomes" id="UP000807769">
    <property type="component" value="Unassembled WGS sequence"/>
</dbReference>
<comment type="caution">
    <text evidence="2">The sequence shown here is derived from an EMBL/GenBank/DDBJ whole genome shotgun (WGS) entry which is preliminary data.</text>
</comment>